<dbReference type="EMBL" id="JADIKJ010000018">
    <property type="protein sequence ID" value="MFK2901779.1"/>
    <property type="molecule type" value="Genomic_DNA"/>
</dbReference>
<sequence>MRRLVWAIAGPLLLSMPWLAVSHAAATDAPAATSSSGSDYIPSDADLAAAHCVIGEEKFLPGDYYYCLGGLTYGKHSYRESVRFFTTAASWASKPAQYVLGVMALNGDHQPKSRALALAWFTLAAERPDSRFKTPYEQVYQASTRAERRAADVLLEKMRPTYGDATAAVRAERRYVDGMKWLARMNSGGSQYCMAGLGTLDRPVTDPLGCPSMQQVVTSVDRQAATVFEGWSGHVTVGPLQPVSASELSKTNGANRP</sequence>
<organism evidence="2 3">
    <name type="scientific">Dyella jejuensis</name>
    <dbReference type="NCBI Taxonomy" id="1432009"/>
    <lineage>
        <taxon>Bacteria</taxon>
        <taxon>Pseudomonadati</taxon>
        <taxon>Pseudomonadota</taxon>
        <taxon>Gammaproteobacteria</taxon>
        <taxon>Lysobacterales</taxon>
        <taxon>Rhodanobacteraceae</taxon>
        <taxon>Dyella</taxon>
    </lineage>
</organism>
<dbReference type="RefSeq" id="WP_404548628.1">
    <property type="nucleotide sequence ID" value="NZ_JADIKJ010000018.1"/>
</dbReference>
<dbReference type="SMART" id="SM00671">
    <property type="entry name" value="SEL1"/>
    <property type="match status" value="1"/>
</dbReference>
<comment type="caution">
    <text evidence="2">The sequence shown here is derived from an EMBL/GenBank/DDBJ whole genome shotgun (WGS) entry which is preliminary data.</text>
</comment>
<proteinExistence type="predicted"/>
<dbReference type="Gene3D" id="1.25.40.10">
    <property type="entry name" value="Tetratricopeptide repeat domain"/>
    <property type="match status" value="1"/>
</dbReference>
<keyword evidence="1" id="KW-0732">Signal</keyword>
<accession>A0ABW8JMW1</accession>
<protein>
    <submittedName>
        <fullName evidence="2">SEL1-like repeat protein</fullName>
    </submittedName>
</protein>
<evidence type="ECO:0000313" key="3">
    <source>
        <dbReference type="Proteomes" id="UP001620461"/>
    </source>
</evidence>
<reference evidence="2 3" key="1">
    <citation type="submission" date="2020-10" db="EMBL/GenBank/DDBJ databases">
        <title>Phylogeny of dyella-like bacteria.</title>
        <authorList>
            <person name="Fu J."/>
        </authorList>
    </citation>
    <scope>NUCLEOTIDE SEQUENCE [LARGE SCALE GENOMIC DNA]</scope>
    <source>
        <strain evidence="2 3">JP1</strain>
    </source>
</reference>
<evidence type="ECO:0000256" key="1">
    <source>
        <dbReference type="SAM" id="SignalP"/>
    </source>
</evidence>
<feature type="signal peptide" evidence="1">
    <location>
        <begin position="1"/>
        <end position="20"/>
    </location>
</feature>
<evidence type="ECO:0000313" key="2">
    <source>
        <dbReference type="EMBL" id="MFK2901779.1"/>
    </source>
</evidence>
<dbReference type="InterPro" id="IPR011990">
    <property type="entry name" value="TPR-like_helical_dom_sf"/>
</dbReference>
<name>A0ABW8JMW1_9GAMM</name>
<keyword evidence="3" id="KW-1185">Reference proteome</keyword>
<feature type="chain" id="PRO_5047543127" evidence="1">
    <location>
        <begin position="21"/>
        <end position="257"/>
    </location>
</feature>
<dbReference type="Proteomes" id="UP001620461">
    <property type="component" value="Unassembled WGS sequence"/>
</dbReference>
<dbReference type="InterPro" id="IPR006597">
    <property type="entry name" value="Sel1-like"/>
</dbReference>
<dbReference type="SUPFAM" id="SSF81901">
    <property type="entry name" value="HCP-like"/>
    <property type="match status" value="1"/>
</dbReference>
<gene>
    <name evidence="2" type="ORF">ISP15_15685</name>
</gene>